<dbReference type="Proteomes" id="UP000593892">
    <property type="component" value="Chromosome"/>
</dbReference>
<organism evidence="10 11">
    <name type="scientific">Paludibaculum fermentans</name>
    <dbReference type="NCBI Taxonomy" id="1473598"/>
    <lineage>
        <taxon>Bacteria</taxon>
        <taxon>Pseudomonadati</taxon>
        <taxon>Acidobacteriota</taxon>
        <taxon>Terriglobia</taxon>
        <taxon>Bryobacterales</taxon>
        <taxon>Bryobacteraceae</taxon>
        <taxon>Paludibaculum</taxon>
    </lineage>
</organism>
<evidence type="ECO:0000256" key="5">
    <source>
        <dbReference type="ARBA" id="ARBA00023136"/>
    </source>
</evidence>
<dbReference type="NCBIfam" id="NF038403">
    <property type="entry name" value="perm_prefix_1"/>
    <property type="match status" value="1"/>
</dbReference>
<evidence type="ECO:0000259" key="9">
    <source>
        <dbReference type="Pfam" id="PF12704"/>
    </source>
</evidence>
<keyword evidence="5 7" id="KW-0472">Membrane</keyword>
<evidence type="ECO:0000256" key="2">
    <source>
        <dbReference type="ARBA" id="ARBA00022475"/>
    </source>
</evidence>
<evidence type="ECO:0000256" key="6">
    <source>
        <dbReference type="ARBA" id="ARBA00038076"/>
    </source>
</evidence>
<evidence type="ECO:0000256" key="3">
    <source>
        <dbReference type="ARBA" id="ARBA00022692"/>
    </source>
</evidence>
<evidence type="ECO:0000313" key="11">
    <source>
        <dbReference type="Proteomes" id="UP000593892"/>
    </source>
</evidence>
<evidence type="ECO:0000256" key="7">
    <source>
        <dbReference type="SAM" id="Phobius"/>
    </source>
</evidence>
<dbReference type="InterPro" id="IPR017800">
    <property type="entry name" value="ADOP"/>
</dbReference>
<feature type="transmembrane region" description="Helical" evidence="7">
    <location>
        <begin position="89"/>
        <end position="116"/>
    </location>
</feature>
<dbReference type="GO" id="GO:0022857">
    <property type="term" value="F:transmembrane transporter activity"/>
    <property type="evidence" value="ECO:0007669"/>
    <property type="project" value="TreeGrafter"/>
</dbReference>
<evidence type="ECO:0000256" key="1">
    <source>
        <dbReference type="ARBA" id="ARBA00004651"/>
    </source>
</evidence>
<evidence type="ECO:0000259" key="8">
    <source>
        <dbReference type="Pfam" id="PF02687"/>
    </source>
</evidence>
<feature type="transmembrane region" description="Helical" evidence="7">
    <location>
        <begin position="748"/>
        <end position="772"/>
    </location>
</feature>
<dbReference type="GO" id="GO:0005886">
    <property type="term" value="C:plasma membrane"/>
    <property type="evidence" value="ECO:0007669"/>
    <property type="project" value="UniProtKB-SubCell"/>
</dbReference>
<feature type="transmembrane region" description="Helical" evidence="7">
    <location>
        <begin position="345"/>
        <end position="369"/>
    </location>
</feature>
<name>A0A7S7SI40_PALFE</name>
<feature type="domain" description="MacB-like periplasmic core" evidence="9">
    <location>
        <begin position="95"/>
        <end position="306"/>
    </location>
</feature>
<feature type="domain" description="MacB-like periplasmic core" evidence="9">
    <location>
        <begin position="507"/>
        <end position="701"/>
    </location>
</feature>
<protein>
    <submittedName>
        <fullName evidence="10">ABC transporter permease</fullName>
    </submittedName>
</protein>
<feature type="transmembrane region" description="Helical" evidence="7">
    <location>
        <begin position="803"/>
        <end position="822"/>
    </location>
</feature>
<dbReference type="InterPro" id="IPR003838">
    <property type="entry name" value="ABC3_permease_C"/>
</dbReference>
<evidence type="ECO:0000256" key="4">
    <source>
        <dbReference type="ARBA" id="ARBA00022989"/>
    </source>
</evidence>
<keyword evidence="3 7" id="KW-0812">Transmembrane</keyword>
<feature type="transmembrane region" description="Helical" evidence="7">
    <location>
        <begin position="441"/>
        <end position="461"/>
    </location>
</feature>
<sequence length="871" mass="94862">MPEWIRWWRRRNQEETDLDEELRSHLAIEVQERVAAGEDPAEAERAARRAFGNLAQIREEARETWGMAGIQRFLEDARHGVRMLGRTPVWTGVICATLALGIALSTAIFSVVYGVLLQPLPYPQQEQLVALAPTWTKGPTGRFNVNAALWLEWRNGLKQLQDLGLTRPIANFNMTGDGPPERLQGARTTYNVPSVLGMSPLLGHAFTEEEQLADAKVAILSHGFWQRRFGGDSGVVGRKIQLNGQPYEVIGVMPPAYRYPNKDFELWTPLYIPPDEIRADMNYQYRAVGRLKAGVRVEQAQAELDALMHKLALANPLSFKGDQAEIGAVVEPLADSDALQVRGTLYVLLAAVGCLLLIGAMNLGVLLIARASARSREIALRVALGATGGRLRRQLLAEVLPLALAGIAGGILLALWLLRILVPYLPADTPRLESIGLHGPVLAFAIGVALLVVLCAGLLPARMAARESPSAGLRLNTRSVAGGGQSRNLLVVAQVAMTVVLLFGGALFLRSFSQLLRVQPGFTAERVLTLHLAVTRARFPEDQQVSDYYNRLIQRVMSVPGVTAAGLVNRLPMSGIAQTGGIEFEGRPERYTADWRSATPGYFAAMGIPLRQGRLLQESDRPHTAAVGLIDEKLARTVFGAESPVGKRFRIAGPSFKGPWAEIVGVVGHVRNDSPEKDERSQVYWPETQRTQDRAALAVRTAGQPGLLAQAVIQQIHTENPEQPVYDVRTMDEWVQRVMQGRSVMTGLVSLFGFASLLLACLGLYGVVSYMADLRLREFGIRMALGADRNHIRGIVLRHAGKLAGSGIALGLLLAWPAGRALRILLFGVSSGDMVSWVLAPAVLILVGLLSGMGPARRAGRTDPAVTLRAE</sequence>
<proteinExistence type="inferred from homology"/>
<reference evidence="10 11" key="1">
    <citation type="submission" date="2020-10" db="EMBL/GenBank/DDBJ databases">
        <title>Complete genome sequence of Paludibaculum fermentans P105T, a facultatively anaerobic acidobacterium capable of dissimilatory Fe(III) reduction.</title>
        <authorList>
            <person name="Dedysh S.N."/>
            <person name="Beletsky A.V."/>
            <person name="Kulichevskaya I.S."/>
            <person name="Mardanov A.V."/>
            <person name="Ravin N.V."/>
        </authorList>
    </citation>
    <scope>NUCLEOTIDE SEQUENCE [LARGE SCALE GENOMIC DNA]</scope>
    <source>
        <strain evidence="10 11">P105</strain>
    </source>
</reference>
<dbReference type="PANTHER" id="PTHR30572">
    <property type="entry name" value="MEMBRANE COMPONENT OF TRANSPORTER-RELATED"/>
    <property type="match status" value="1"/>
</dbReference>
<feature type="transmembrane region" description="Helical" evidence="7">
    <location>
        <begin position="834"/>
        <end position="852"/>
    </location>
</feature>
<dbReference type="KEGG" id="pfer:IRI77_22890"/>
<keyword evidence="11" id="KW-1185">Reference proteome</keyword>
<keyword evidence="4 7" id="KW-1133">Transmembrane helix</keyword>
<dbReference type="InterPro" id="IPR050250">
    <property type="entry name" value="Macrolide_Exporter_MacB"/>
</dbReference>
<dbReference type="RefSeq" id="WP_194447329.1">
    <property type="nucleotide sequence ID" value="NZ_CP063849.1"/>
</dbReference>
<gene>
    <name evidence="10" type="ORF">IRI77_22890</name>
</gene>
<feature type="domain" description="ABC3 transporter permease C-terminal" evidence="8">
    <location>
        <begin position="751"/>
        <end position="864"/>
    </location>
</feature>
<dbReference type="EMBL" id="CP063849">
    <property type="protein sequence ID" value="QOY85659.1"/>
    <property type="molecule type" value="Genomic_DNA"/>
</dbReference>
<dbReference type="InterPro" id="IPR025857">
    <property type="entry name" value="MacB_PCD"/>
</dbReference>
<feature type="domain" description="ABC3 transporter permease C-terminal" evidence="8">
    <location>
        <begin position="351"/>
        <end position="469"/>
    </location>
</feature>
<dbReference type="NCBIfam" id="TIGR03434">
    <property type="entry name" value="ADOP"/>
    <property type="match status" value="1"/>
</dbReference>
<keyword evidence="2" id="KW-1003">Cell membrane</keyword>
<dbReference type="AlphaFoldDB" id="A0A7S7SI40"/>
<accession>A0A7S7SI40</accession>
<feature type="transmembrane region" description="Helical" evidence="7">
    <location>
        <begin position="399"/>
        <end position="421"/>
    </location>
</feature>
<comment type="subcellular location">
    <subcellularLocation>
        <location evidence="1">Cell membrane</location>
        <topology evidence="1">Multi-pass membrane protein</topology>
    </subcellularLocation>
</comment>
<feature type="transmembrane region" description="Helical" evidence="7">
    <location>
        <begin position="488"/>
        <end position="509"/>
    </location>
</feature>
<comment type="similarity">
    <text evidence="6">Belongs to the ABC-4 integral membrane protein family.</text>
</comment>
<dbReference type="PANTHER" id="PTHR30572:SF4">
    <property type="entry name" value="ABC TRANSPORTER PERMEASE YTRF"/>
    <property type="match status" value="1"/>
</dbReference>
<evidence type="ECO:0000313" key="10">
    <source>
        <dbReference type="EMBL" id="QOY85659.1"/>
    </source>
</evidence>
<dbReference type="Pfam" id="PF12704">
    <property type="entry name" value="MacB_PCD"/>
    <property type="match status" value="2"/>
</dbReference>
<dbReference type="Pfam" id="PF02687">
    <property type="entry name" value="FtsX"/>
    <property type="match status" value="2"/>
</dbReference>
<dbReference type="InterPro" id="IPR047928">
    <property type="entry name" value="Perm_prefix_1"/>
</dbReference>